<reference evidence="1" key="1">
    <citation type="journal article" date="2023" name="Nat. Commun.">
        <title>Diploid and tetraploid genomes of Acorus and the evolution of monocots.</title>
        <authorList>
            <person name="Ma L."/>
            <person name="Liu K.W."/>
            <person name="Li Z."/>
            <person name="Hsiao Y.Y."/>
            <person name="Qi Y."/>
            <person name="Fu T."/>
            <person name="Tang G.D."/>
            <person name="Zhang D."/>
            <person name="Sun W.H."/>
            <person name="Liu D.K."/>
            <person name="Li Y."/>
            <person name="Chen G.Z."/>
            <person name="Liu X.D."/>
            <person name="Liao X.Y."/>
            <person name="Jiang Y.T."/>
            <person name="Yu X."/>
            <person name="Hao Y."/>
            <person name="Huang J."/>
            <person name="Zhao X.W."/>
            <person name="Ke S."/>
            <person name="Chen Y.Y."/>
            <person name="Wu W.L."/>
            <person name="Hsu J.L."/>
            <person name="Lin Y.F."/>
            <person name="Huang M.D."/>
            <person name="Li C.Y."/>
            <person name="Huang L."/>
            <person name="Wang Z.W."/>
            <person name="Zhao X."/>
            <person name="Zhong W.Y."/>
            <person name="Peng D.H."/>
            <person name="Ahmad S."/>
            <person name="Lan S."/>
            <person name="Zhang J.S."/>
            <person name="Tsai W.C."/>
            <person name="Van de Peer Y."/>
            <person name="Liu Z.J."/>
        </authorList>
    </citation>
    <scope>NUCLEOTIDE SEQUENCE</scope>
    <source>
        <strain evidence="1">CP</strain>
    </source>
</reference>
<dbReference type="InterPro" id="IPR044183">
    <property type="entry name" value="PNSL4/FKBP13-like"/>
</dbReference>
<reference evidence="1" key="2">
    <citation type="submission" date="2023-06" db="EMBL/GenBank/DDBJ databases">
        <authorList>
            <person name="Ma L."/>
            <person name="Liu K.-W."/>
            <person name="Li Z."/>
            <person name="Hsiao Y.-Y."/>
            <person name="Qi Y."/>
            <person name="Fu T."/>
            <person name="Tang G."/>
            <person name="Zhang D."/>
            <person name="Sun W.-H."/>
            <person name="Liu D.-K."/>
            <person name="Li Y."/>
            <person name="Chen G.-Z."/>
            <person name="Liu X.-D."/>
            <person name="Liao X.-Y."/>
            <person name="Jiang Y.-T."/>
            <person name="Yu X."/>
            <person name="Hao Y."/>
            <person name="Huang J."/>
            <person name="Zhao X.-W."/>
            <person name="Ke S."/>
            <person name="Chen Y.-Y."/>
            <person name="Wu W.-L."/>
            <person name="Hsu J.-L."/>
            <person name="Lin Y.-F."/>
            <person name="Huang M.-D."/>
            <person name="Li C.-Y."/>
            <person name="Huang L."/>
            <person name="Wang Z.-W."/>
            <person name="Zhao X."/>
            <person name="Zhong W.-Y."/>
            <person name="Peng D.-H."/>
            <person name="Ahmad S."/>
            <person name="Lan S."/>
            <person name="Zhang J.-S."/>
            <person name="Tsai W.-C."/>
            <person name="Van De Peer Y."/>
            <person name="Liu Z.-J."/>
        </authorList>
    </citation>
    <scope>NUCLEOTIDE SEQUENCE</scope>
    <source>
        <strain evidence="1">CP</strain>
        <tissue evidence="1">Leaves</tissue>
    </source>
</reference>
<keyword evidence="2" id="KW-1185">Reference proteome</keyword>
<organism evidence="1 2">
    <name type="scientific">Acorus calamus</name>
    <name type="common">Sweet flag</name>
    <dbReference type="NCBI Taxonomy" id="4465"/>
    <lineage>
        <taxon>Eukaryota</taxon>
        <taxon>Viridiplantae</taxon>
        <taxon>Streptophyta</taxon>
        <taxon>Embryophyta</taxon>
        <taxon>Tracheophyta</taxon>
        <taxon>Spermatophyta</taxon>
        <taxon>Magnoliopsida</taxon>
        <taxon>Liliopsida</taxon>
        <taxon>Acoraceae</taxon>
        <taxon>Acorus</taxon>
    </lineage>
</organism>
<dbReference type="GO" id="GO:0009507">
    <property type="term" value="C:chloroplast"/>
    <property type="evidence" value="ECO:0007669"/>
    <property type="project" value="InterPro"/>
</dbReference>
<dbReference type="PANTHER" id="PTHR47833:SF1">
    <property type="entry name" value="PHOTOSYNTHETIC NDH SUBUNIT OF LUMENAL LOCATION 4, CHLOROPLASTIC"/>
    <property type="match status" value="1"/>
</dbReference>
<name>A0AAV9EMF2_ACOCL</name>
<evidence type="ECO:0008006" key="3">
    <source>
        <dbReference type="Google" id="ProtNLM"/>
    </source>
</evidence>
<dbReference type="PANTHER" id="PTHR47833">
    <property type="entry name" value="PHOTOSYNTHETIC NDH SUBUNIT OF LUMENAL LOCATION 4, CHLOROPLASTIC"/>
    <property type="match status" value="1"/>
</dbReference>
<comment type="caution">
    <text evidence="1">The sequence shown here is derived from an EMBL/GenBank/DDBJ whole genome shotgun (WGS) entry which is preliminary data.</text>
</comment>
<gene>
    <name evidence="1" type="ORF">QJS10_CPA06g00605</name>
</gene>
<sequence>MAVASLLSAIASSSVQIPSLPNKPIIPLRTKRPSPTSSSSSTGHFIKAAPLESISVPRRCFFEVGLGLLASFAVPLDANATRVEYFATVGEPMCDMSFAKSGLGYCDVSLGTGVEPPFGQLINDGPYSEGL</sequence>
<evidence type="ECO:0000313" key="1">
    <source>
        <dbReference type="EMBL" id="KAK1314010.1"/>
    </source>
</evidence>
<proteinExistence type="predicted"/>
<dbReference type="EMBL" id="JAUJYO010000006">
    <property type="protein sequence ID" value="KAK1314010.1"/>
    <property type="molecule type" value="Genomic_DNA"/>
</dbReference>
<dbReference type="AlphaFoldDB" id="A0AAV9EMF2"/>
<protein>
    <recommendedName>
        <fullName evidence="3">Peptidylprolyl isomerase</fullName>
    </recommendedName>
</protein>
<accession>A0AAV9EMF2</accession>
<evidence type="ECO:0000313" key="2">
    <source>
        <dbReference type="Proteomes" id="UP001180020"/>
    </source>
</evidence>
<dbReference type="Proteomes" id="UP001180020">
    <property type="component" value="Unassembled WGS sequence"/>
</dbReference>